<evidence type="ECO:0000256" key="1">
    <source>
        <dbReference type="SAM" id="MobiDB-lite"/>
    </source>
</evidence>
<feature type="compositionally biased region" description="Low complexity" evidence="1">
    <location>
        <begin position="17"/>
        <end position="31"/>
    </location>
</feature>
<feature type="compositionally biased region" description="Basic and acidic residues" evidence="1">
    <location>
        <begin position="1"/>
        <end position="12"/>
    </location>
</feature>
<dbReference type="EMBL" id="JACAGC010000005">
    <property type="protein sequence ID" value="KAF6364708.1"/>
    <property type="molecule type" value="Genomic_DNA"/>
</dbReference>
<feature type="transmembrane region" description="Helical" evidence="2">
    <location>
        <begin position="78"/>
        <end position="96"/>
    </location>
</feature>
<keyword evidence="2" id="KW-1133">Transmembrane helix</keyword>
<evidence type="ECO:0000313" key="4">
    <source>
        <dbReference type="Proteomes" id="UP000585614"/>
    </source>
</evidence>
<keyword evidence="2" id="KW-0812">Transmembrane</keyword>
<accession>A0A7J7YSC3</accession>
<dbReference type="AlphaFoldDB" id="A0A7J7YSC3"/>
<sequence length="137" mass="15760">MASTGRRLEGSPHWRASASSYKSSTSSNCPSRPRGDHRSLLLLIFGLSQHPVLLLPAAIQQSSHVKFLVFKSPRLASIFKAGFQLKSVLFTYYWLYPVKSNLHKSRKFGTQNPAQPLPSTRDKYIVLYIYYRFYYIK</sequence>
<name>A0A7J7YSC3_RHIFE</name>
<comment type="caution">
    <text evidence="3">The sequence shown here is derived from an EMBL/GenBank/DDBJ whole genome shotgun (WGS) entry which is preliminary data.</text>
</comment>
<gene>
    <name evidence="3" type="ORF">mRhiFer1_009833</name>
</gene>
<evidence type="ECO:0000313" key="3">
    <source>
        <dbReference type="EMBL" id="KAF6364708.1"/>
    </source>
</evidence>
<organism evidence="3 4">
    <name type="scientific">Rhinolophus ferrumequinum</name>
    <name type="common">Greater horseshoe bat</name>
    <dbReference type="NCBI Taxonomy" id="59479"/>
    <lineage>
        <taxon>Eukaryota</taxon>
        <taxon>Metazoa</taxon>
        <taxon>Chordata</taxon>
        <taxon>Craniata</taxon>
        <taxon>Vertebrata</taxon>
        <taxon>Euteleostomi</taxon>
        <taxon>Mammalia</taxon>
        <taxon>Eutheria</taxon>
        <taxon>Laurasiatheria</taxon>
        <taxon>Chiroptera</taxon>
        <taxon>Yinpterochiroptera</taxon>
        <taxon>Rhinolophoidea</taxon>
        <taxon>Rhinolophidae</taxon>
        <taxon>Rhinolophinae</taxon>
        <taxon>Rhinolophus</taxon>
    </lineage>
</organism>
<protein>
    <submittedName>
        <fullName evidence="3">Uncharacterized protein</fullName>
    </submittedName>
</protein>
<keyword evidence="2" id="KW-0472">Membrane</keyword>
<feature type="region of interest" description="Disordered" evidence="1">
    <location>
        <begin position="1"/>
        <end position="33"/>
    </location>
</feature>
<reference evidence="3 4" key="1">
    <citation type="journal article" date="2020" name="Nature">
        <title>Six reference-quality genomes reveal evolution of bat adaptations.</title>
        <authorList>
            <person name="Jebb D."/>
            <person name="Huang Z."/>
            <person name="Pippel M."/>
            <person name="Hughes G.M."/>
            <person name="Lavrichenko K."/>
            <person name="Devanna P."/>
            <person name="Winkler S."/>
            <person name="Jermiin L.S."/>
            <person name="Skirmuntt E.C."/>
            <person name="Katzourakis A."/>
            <person name="Burkitt-Gray L."/>
            <person name="Ray D.A."/>
            <person name="Sullivan K.A.M."/>
            <person name="Roscito J.G."/>
            <person name="Kirilenko B.M."/>
            <person name="Davalos L.M."/>
            <person name="Corthals A.P."/>
            <person name="Power M.L."/>
            <person name="Jones G."/>
            <person name="Ransome R.D."/>
            <person name="Dechmann D.K.N."/>
            <person name="Locatelli A.G."/>
            <person name="Puechmaille S.J."/>
            <person name="Fedrigo O."/>
            <person name="Jarvis E.D."/>
            <person name="Hiller M."/>
            <person name="Vernes S.C."/>
            <person name="Myers E.W."/>
            <person name="Teeling E.C."/>
        </authorList>
    </citation>
    <scope>NUCLEOTIDE SEQUENCE [LARGE SCALE GENOMIC DNA]</scope>
    <source>
        <strain evidence="3">MRhiFer1</strain>
        <tissue evidence="3">Lung</tissue>
    </source>
</reference>
<proteinExistence type="predicted"/>
<dbReference type="Proteomes" id="UP000585614">
    <property type="component" value="Unassembled WGS sequence"/>
</dbReference>
<feature type="transmembrane region" description="Helical" evidence="2">
    <location>
        <begin position="40"/>
        <end position="58"/>
    </location>
</feature>
<evidence type="ECO:0000256" key="2">
    <source>
        <dbReference type="SAM" id="Phobius"/>
    </source>
</evidence>